<feature type="domain" description="YHS" evidence="1">
    <location>
        <begin position="71"/>
        <end position="117"/>
    </location>
</feature>
<evidence type="ECO:0000313" key="3">
    <source>
        <dbReference type="Proteomes" id="UP000680348"/>
    </source>
</evidence>
<accession>A0A942DYM6</accession>
<sequence length="193" mass="21306">MHQAAVTTAGRCSDQGWRFVVSDQHRKCSLRTAALFAAVTIIGASVVPAAAEEFVNTGYFGDVAIKGYDPVAYFTDNAAVQGSQQYTYRWLGATWVFASAENRDLFKADPAKYAPQYGGYCADGVSFGTVTTNIDPKAWRIIDGKLYLSYDPGTADGFQKSPTKLAESRKHWSEVEQTLLLEKDQKDWRHTGN</sequence>
<protein>
    <submittedName>
        <fullName evidence="2">YHS domain-containing protein</fullName>
    </submittedName>
</protein>
<gene>
    <name evidence="2" type="ORF">KEU06_17275</name>
</gene>
<evidence type="ECO:0000259" key="1">
    <source>
        <dbReference type="Pfam" id="PF04945"/>
    </source>
</evidence>
<organism evidence="2 3">
    <name type="scientific">Pseudaminobacter soli</name>
    <name type="common">ex Zhang et al. 2022</name>
    <dbReference type="NCBI Taxonomy" id="2831468"/>
    <lineage>
        <taxon>Bacteria</taxon>
        <taxon>Pseudomonadati</taxon>
        <taxon>Pseudomonadota</taxon>
        <taxon>Alphaproteobacteria</taxon>
        <taxon>Hyphomicrobiales</taxon>
        <taxon>Phyllobacteriaceae</taxon>
        <taxon>Pseudaminobacter</taxon>
    </lineage>
</organism>
<evidence type="ECO:0000313" key="2">
    <source>
        <dbReference type="EMBL" id="MBS3650369.1"/>
    </source>
</evidence>
<dbReference type="Proteomes" id="UP000680348">
    <property type="component" value="Unassembled WGS sequence"/>
</dbReference>
<name>A0A942DYM6_9HYPH</name>
<reference evidence="2" key="1">
    <citation type="submission" date="2021-04" db="EMBL/GenBank/DDBJ databases">
        <title>Pseudaminobacter soli sp. nov., isolated from paddy soil contaminated by heavy metals.</title>
        <authorList>
            <person name="Zhang K."/>
        </authorList>
    </citation>
    <scope>NUCLEOTIDE SEQUENCE</scope>
    <source>
        <strain evidence="2">19-2017</strain>
    </source>
</reference>
<dbReference type="NCBIfam" id="NF041384">
    <property type="entry name" value="YHS_seleno_dom"/>
    <property type="match status" value="1"/>
</dbReference>
<proteinExistence type="predicted"/>
<dbReference type="InterPro" id="IPR007029">
    <property type="entry name" value="YHS_dom"/>
</dbReference>
<dbReference type="Pfam" id="PF04945">
    <property type="entry name" value="YHS"/>
    <property type="match status" value="1"/>
</dbReference>
<keyword evidence="3" id="KW-1185">Reference proteome</keyword>
<dbReference type="AlphaFoldDB" id="A0A942DYM6"/>
<comment type="caution">
    <text evidence="2">The sequence shown here is derived from an EMBL/GenBank/DDBJ whole genome shotgun (WGS) entry which is preliminary data.</text>
</comment>
<dbReference type="EMBL" id="JAGWCR010000009">
    <property type="protein sequence ID" value="MBS3650369.1"/>
    <property type="molecule type" value="Genomic_DNA"/>
</dbReference>